<proteinExistence type="predicted"/>
<protein>
    <recommendedName>
        <fullName evidence="2">histidine kinase</fullName>
        <ecNumber evidence="2">2.7.13.3</ecNumber>
    </recommendedName>
</protein>
<keyword evidence="3" id="KW-0597">Phosphoprotein</keyword>
<dbReference type="Pfam" id="PF02518">
    <property type="entry name" value="HATPase_c"/>
    <property type="match status" value="1"/>
</dbReference>
<dbReference type="EC" id="2.7.13.3" evidence="2"/>
<dbReference type="PANTHER" id="PTHR43304:SF1">
    <property type="entry name" value="PAC DOMAIN-CONTAINING PROTEIN"/>
    <property type="match status" value="1"/>
</dbReference>
<evidence type="ECO:0000256" key="1">
    <source>
        <dbReference type="ARBA" id="ARBA00000085"/>
    </source>
</evidence>
<dbReference type="SMART" id="SM00388">
    <property type="entry name" value="HisKA"/>
    <property type="match status" value="1"/>
</dbReference>
<dbReference type="InterPro" id="IPR003594">
    <property type="entry name" value="HATPase_dom"/>
</dbReference>
<dbReference type="Gene3D" id="1.10.287.130">
    <property type="match status" value="1"/>
</dbReference>
<reference evidence="7 8" key="1">
    <citation type="submission" date="2018-07" db="EMBL/GenBank/DDBJ databases">
        <title>Genomic Encyclopedia of Type Strains, Phase IV (KMG-IV): sequencing the most valuable type-strain genomes for metagenomic binning, comparative biology and taxonomic classification.</title>
        <authorList>
            <person name="Goeker M."/>
        </authorList>
    </citation>
    <scope>NUCLEOTIDE SEQUENCE [LARGE SCALE GENOMIC DNA]</scope>
    <source>
        <strain evidence="7 8">DSM 4134</strain>
    </source>
</reference>
<evidence type="ECO:0000259" key="6">
    <source>
        <dbReference type="PROSITE" id="PS50109"/>
    </source>
</evidence>
<dbReference type="InterPro" id="IPR005467">
    <property type="entry name" value="His_kinase_dom"/>
</dbReference>
<feature type="domain" description="Histidine kinase" evidence="6">
    <location>
        <begin position="148"/>
        <end position="360"/>
    </location>
</feature>
<dbReference type="Gene3D" id="3.30.565.10">
    <property type="entry name" value="Histidine kinase-like ATPase, C-terminal domain"/>
    <property type="match status" value="1"/>
</dbReference>
<evidence type="ECO:0000313" key="7">
    <source>
        <dbReference type="EMBL" id="RED91782.1"/>
    </source>
</evidence>
<evidence type="ECO:0000256" key="4">
    <source>
        <dbReference type="ARBA" id="ARBA00022679"/>
    </source>
</evidence>
<dbReference type="GO" id="GO:0000155">
    <property type="term" value="F:phosphorelay sensor kinase activity"/>
    <property type="evidence" value="ECO:0007669"/>
    <property type="project" value="InterPro"/>
</dbReference>
<dbReference type="Proteomes" id="UP000256779">
    <property type="component" value="Unassembled WGS sequence"/>
</dbReference>
<keyword evidence="5" id="KW-0418">Kinase</keyword>
<dbReference type="SUPFAM" id="SSF47384">
    <property type="entry name" value="Homodimeric domain of signal transducing histidine kinase"/>
    <property type="match status" value="1"/>
</dbReference>
<dbReference type="PANTHER" id="PTHR43304">
    <property type="entry name" value="PHYTOCHROME-LIKE PROTEIN CPH1"/>
    <property type="match status" value="1"/>
</dbReference>
<evidence type="ECO:0000256" key="3">
    <source>
        <dbReference type="ARBA" id="ARBA00022553"/>
    </source>
</evidence>
<dbReference type="EMBL" id="QREG01000036">
    <property type="protein sequence ID" value="RED91782.1"/>
    <property type="molecule type" value="Genomic_DNA"/>
</dbReference>
<comment type="caution">
    <text evidence="7">The sequence shown here is derived from an EMBL/GenBank/DDBJ whole genome shotgun (WGS) entry which is preliminary data.</text>
</comment>
<comment type="catalytic activity">
    <reaction evidence="1">
        <text>ATP + protein L-histidine = ADP + protein N-phospho-L-histidine.</text>
        <dbReference type="EC" id="2.7.13.3"/>
    </reaction>
</comment>
<dbReference type="SMART" id="SM00387">
    <property type="entry name" value="HATPase_c"/>
    <property type="match status" value="1"/>
</dbReference>
<dbReference type="FunFam" id="3.30.565.10:FF:000006">
    <property type="entry name" value="Sensor histidine kinase WalK"/>
    <property type="match status" value="1"/>
</dbReference>
<dbReference type="Gene3D" id="3.30.450.20">
    <property type="entry name" value="PAS domain"/>
    <property type="match status" value="1"/>
</dbReference>
<dbReference type="PROSITE" id="PS50109">
    <property type="entry name" value="HIS_KIN"/>
    <property type="match status" value="1"/>
</dbReference>
<name>A0A3D9KYZ1_MARFU</name>
<dbReference type="Pfam" id="PF00512">
    <property type="entry name" value="HisKA"/>
    <property type="match status" value="1"/>
</dbReference>
<sequence length="360" mass="40663">MKDLLNLDILKRTFDDLPVGVGIFYVPDLEDVRSIEYVFMNKVILYEMRKERDEVFGKKVTEVAPEAFEHEGGLMVLETYRRIAAEGGSINLGLVEYSNHMVAGTYECSVHHIQENYVYVMLRNVTDLEQAKNELELKNKELGQFAYIVSHDLKEPLHTIKSSAQLINDIYTEQLDDQGRQLLSFIGDATGRMTRLITDLLDYSGIGEGKELGMVDCGQLVEAIRQDLSSKIKDTNTTLEIGDLPTINGYETELRMLFQNLISNAIKFSKPDVPPHVKVSAKKDDQWTFFIEDNGIGVPDEHKEKIFRVFQRLHSKSEYEGSGIGLAHCKKVVELHQGALGVDSTPGEGSTFYFSVSDQL</sequence>
<evidence type="ECO:0000313" key="8">
    <source>
        <dbReference type="Proteomes" id="UP000256779"/>
    </source>
</evidence>
<dbReference type="SUPFAM" id="SSF55874">
    <property type="entry name" value="ATPase domain of HSP90 chaperone/DNA topoisomerase II/histidine kinase"/>
    <property type="match status" value="1"/>
</dbReference>
<evidence type="ECO:0000256" key="2">
    <source>
        <dbReference type="ARBA" id="ARBA00012438"/>
    </source>
</evidence>
<keyword evidence="8" id="KW-1185">Reference proteome</keyword>
<dbReference type="AlphaFoldDB" id="A0A3D9KYZ1"/>
<dbReference type="InterPro" id="IPR003661">
    <property type="entry name" value="HisK_dim/P_dom"/>
</dbReference>
<evidence type="ECO:0000256" key="5">
    <source>
        <dbReference type="ARBA" id="ARBA00022777"/>
    </source>
</evidence>
<dbReference type="InterPro" id="IPR036097">
    <property type="entry name" value="HisK_dim/P_sf"/>
</dbReference>
<gene>
    <name evidence="7" type="ORF">C7460_13618</name>
</gene>
<accession>A0A3D9KYZ1</accession>
<dbReference type="InterPro" id="IPR036890">
    <property type="entry name" value="HATPase_C_sf"/>
</dbReference>
<dbReference type="OrthoDB" id="914987at2"/>
<organism evidence="7 8">
    <name type="scientific">Marinoscillum furvescens DSM 4134</name>
    <dbReference type="NCBI Taxonomy" id="1122208"/>
    <lineage>
        <taxon>Bacteria</taxon>
        <taxon>Pseudomonadati</taxon>
        <taxon>Bacteroidota</taxon>
        <taxon>Cytophagia</taxon>
        <taxon>Cytophagales</taxon>
        <taxon>Reichenbachiellaceae</taxon>
        <taxon>Marinoscillum</taxon>
    </lineage>
</organism>
<dbReference type="InterPro" id="IPR052162">
    <property type="entry name" value="Sensor_kinase/Photoreceptor"/>
</dbReference>
<dbReference type="InterPro" id="IPR004358">
    <property type="entry name" value="Sig_transdc_His_kin-like_C"/>
</dbReference>
<dbReference type="RefSeq" id="WP_115870438.1">
    <property type="nucleotide sequence ID" value="NZ_QREG01000036.1"/>
</dbReference>
<keyword evidence="4" id="KW-0808">Transferase</keyword>
<dbReference type="PRINTS" id="PR00344">
    <property type="entry name" value="BCTRLSENSOR"/>
</dbReference>
<dbReference type="CDD" id="cd00082">
    <property type="entry name" value="HisKA"/>
    <property type="match status" value="1"/>
</dbReference>